<comment type="caution">
    <text evidence="2">The sequence shown here is derived from an EMBL/GenBank/DDBJ whole genome shotgun (WGS) entry which is preliminary data.</text>
</comment>
<name>A0AAV4PIW3_9ARAC</name>
<evidence type="ECO:0000256" key="1">
    <source>
        <dbReference type="ARBA" id="ARBA00022441"/>
    </source>
</evidence>
<organism evidence="2 3">
    <name type="scientific">Caerostris darwini</name>
    <dbReference type="NCBI Taxonomy" id="1538125"/>
    <lineage>
        <taxon>Eukaryota</taxon>
        <taxon>Metazoa</taxon>
        <taxon>Ecdysozoa</taxon>
        <taxon>Arthropoda</taxon>
        <taxon>Chelicerata</taxon>
        <taxon>Arachnida</taxon>
        <taxon>Araneae</taxon>
        <taxon>Araneomorphae</taxon>
        <taxon>Entelegynae</taxon>
        <taxon>Araneoidea</taxon>
        <taxon>Araneidae</taxon>
        <taxon>Caerostris</taxon>
    </lineage>
</organism>
<sequence>MRRAIYAETGIPLVRSLQGHPDSSATTNILRQVFLQAAFSCWQPNLKYILCVESLKNENYFLFHTLFSRNECAFMREGANRAFRLAIMLDSVEVYDPEKNAWYELNSHLFAIGCGRTYTWRTIVGDWRHGSKQSREN</sequence>
<proteinExistence type="predicted"/>
<dbReference type="EMBL" id="BPLQ01002854">
    <property type="protein sequence ID" value="GIX96051.1"/>
    <property type="molecule type" value="Genomic_DNA"/>
</dbReference>
<gene>
    <name evidence="2" type="ORF">CDAR_7071</name>
</gene>
<evidence type="ECO:0000313" key="3">
    <source>
        <dbReference type="Proteomes" id="UP001054837"/>
    </source>
</evidence>
<dbReference type="InterPro" id="IPR006652">
    <property type="entry name" value="Kelch_1"/>
</dbReference>
<dbReference type="Proteomes" id="UP001054837">
    <property type="component" value="Unassembled WGS sequence"/>
</dbReference>
<dbReference type="AlphaFoldDB" id="A0AAV4PIW3"/>
<keyword evidence="1" id="KW-0880">Kelch repeat</keyword>
<protein>
    <submittedName>
        <fullName evidence="2">Uncharacterized protein</fullName>
    </submittedName>
</protein>
<accession>A0AAV4PIW3</accession>
<dbReference type="Pfam" id="PF01344">
    <property type="entry name" value="Kelch_1"/>
    <property type="match status" value="1"/>
</dbReference>
<evidence type="ECO:0000313" key="2">
    <source>
        <dbReference type="EMBL" id="GIX96051.1"/>
    </source>
</evidence>
<reference evidence="2 3" key="1">
    <citation type="submission" date="2021-06" db="EMBL/GenBank/DDBJ databases">
        <title>Caerostris darwini draft genome.</title>
        <authorList>
            <person name="Kono N."/>
            <person name="Arakawa K."/>
        </authorList>
    </citation>
    <scope>NUCLEOTIDE SEQUENCE [LARGE SCALE GENOMIC DNA]</scope>
</reference>
<keyword evidence="3" id="KW-1185">Reference proteome</keyword>